<reference evidence="1 2" key="1">
    <citation type="submission" date="2019-03" db="EMBL/GenBank/DDBJ databases">
        <title>Single cell metagenomics reveals metabolic interactions within the superorganism composed of flagellate Streblomastix strix and complex community of Bacteroidetes bacteria on its surface.</title>
        <authorList>
            <person name="Treitli S.C."/>
            <person name="Kolisko M."/>
            <person name="Husnik F."/>
            <person name="Keeling P."/>
            <person name="Hampl V."/>
        </authorList>
    </citation>
    <scope>NUCLEOTIDE SEQUENCE [LARGE SCALE GENOMIC DNA]</scope>
    <source>
        <strain evidence="1">ST1C</strain>
    </source>
</reference>
<accession>A0A5J4VWD9</accession>
<sequence length="168" mass="19083">MEIEDYRSSFMIGNELFDKDLYQSSGINKQYQPSFEIENQHENQHVSVKSENSSSSNLHLATLHAGNKQEKVQISQQPSAQIALNRSSKTKSNADNQIKVLNYQSMDRNMQNSQFSIQIDQQPSFFPELDPESQLLLQFSKENSAFGTLGEFNDNDGQDPVVIEDGFL</sequence>
<proteinExistence type="predicted"/>
<evidence type="ECO:0000313" key="1">
    <source>
        <dbReference type="EMBL" id="KAA6387044.1"/>
    </source>
</evidence>
<organism evidence="1 2">
    <name type="scientific">Streblomastix strix</name>
    <dbReference type="NCBI Taxonomy" id="222440"/>
    <lineage>
        <taxon>Eukaryota</taxon>
        <taxon>Metamonada</taxon>
        <taxon>Preaxostyla</taxon>
        <taxon>Oxymonadida</taxon>
        <taxon>Streblomastigidae</taxon>
        <taxon>Streblomastix</taxon>
    </lineage>
</organism>
<dbReference type="AlphaFoldDB" id="A0A5J4VWD9"/>
<protein>
    <submittedName>
        <fullName evidence="1">Uncharacterized protein</fullName>
    </submittedName>
</protein>
<dbReference type="Proteomes" id="UP000324800">
    <property type="component" value="Unassembled WGS sequence"/>
</dbReference>
<evidence type="ECO:0000313" key="2">
    <source>
        <dbReference type="Proteomes" id="UP000324800"/>
    </source>
</evidence>
<gene>
    <name evidence="1" type="ORF">EZS28_017430</name>
</gene>
<name>A0A5J4VWD9_9EUKA</name>
<dbReference type="EMBL" id="SNRW01004544">
    <property type="protein sequence ID" value="KAA6387044.1"/>
    <property type="molecule type" value="Genomic_DNA"/>
</dbReference>
<comment type="caution">
    <text evidence="1">The sequence shown here is derived from an EMBL/GenBank/DDBJ whole genome shotgun (WGS) entry which is preliminary data.</text>
</comment>